<dbReference type="Proteomes" id="UP000552309">
    <property type="component" value="Unassembled WGS sequence"/>
</dbReference>
<sequence length="73" mass="8640">MNLETPSQENLDFMLAEITTKLKMVNVGVFENLELDSVDYNALTDIYQLIKRKSNFSPREMQLFAEELRRIRK</sequence>
<dbReference type="Pfam" id="PF06569">
    <property type="entry name" value="DUF1128"/>
    <property type="match status" value="1"/>
</dbReference>
<protein>
    <recommendedName>
        <fullName evidence="1">UPF0435 protein HCA89_14435</fullName>
    </recommendedName>
</protein>
<proteinExistence type="inferred from homology"/>
<name>A0A6B0JHH4_LISIO</name>
<dbReference type="HAMAP" id="MF_00829">
    <property type="entry name" value="UPF0435"/>
    <property type="match status" value="1"/>
</dbReference>
<organism evidence="2 3">
    <name type="scientific">Listeria innocua</name>
    <dbReference type="NCBI Taxonomy" id="1642"/>
    <lineage>
        <taxon>Bacteria</taxon>
        <taxon>Bacillati</taxon>
        <taxon>Bacillota</taxon>
        <taxon>Bacilli</taxon>
        <taxon>Bacillales</taxon>
        <taxon>Listeriaceae</taxon>
        <taxon>Listeria</taxon>
    </lineage>
</organism>
<comment type="similarity">
    <text evidence="1">Belongs to the UPF0435 family.</text>
</comment>
<dbReference type="SMR" id="A0A6B0JHH4"/>
<dbReference type="EMBL" id="JAARXV010000009">
    <property type="protein sequence ID" value="MBC2143508.1"/>
    <property type="molecule type" value="Genomic_DNA"/>
</dbReference>
<gene>
    <name evidence="2" type="ORF">HCA89_14435</name>
</gene>
<comment type="caution">
    <text evidence="2">The sequence shown here is derived from an EMBL/GenBank/DDBJ whole genome shotgun (WGS) entry which is preliminary data.</text>
</comment>
<evidence type="ECO:0000256" key="1">
    <source>
        <dbReference type="HAMAP-Rule" id="MF_00829"/>
    </source>
</evidence>
<dbReference type="InterPro" id="IPR009507">
    <property type="entry name" value="UPF0435"/>
</dbReference>
<dbReference type="AlphaFoldDB" id="A0A6B0JHH4"/>
<dbReference type="GeneID" id="93235155"/>
<evidence type="ECO:0000313" key="3">
    <source>
        <dbReference type="Proteomes" id="UP000552309"/>
    </source>
</evidence>
<reference evidence="2 3" key="1">
    <citation type="submission" date="2020-03" db="EMBL/GenBank/DDBJ databases">
        <title>Soil Listeria distribution.</title>
        <authorList>
            <person name="Liao J."/>
            <person name="Wiedmann M."/>
        </authorList>
    </citation>
    <scope>NUCLEOTIDE SEQUENCE [LARGE SCALE GENOMIC DNA]</scope>
    <source>
        <strain evidence="2 3">FSL L7-0297</strain>
    </source>
</reference>
<accession>A0A6B0JHH4</accession>
<dbReference type="RefSeq" id="WP_003768985.1">
    <property type="nucleotide sequence ID" value="NZ_AADHQU020000005.1"/>
</dbReference>
<evidence type="ECO:0000313" key="2">
    <source>
        <dbReference type="EMBL" id="MBC2143508.1"/>
    </source>
</evidence>